<organism evidence="2 3">
    <name type="scientific">Mollisia scopiformis</name>
    <name type="common">Conifer needle endophyte fungus</name>
    <name type="synonym">Phialocephala scopiformis</name>
    <dbReference type="NCBI Taxonomy" id="149040"/>
    <lineage>
        <taxon>Eukaryota</taxon>
        <taxon>Fungi</taxon>
        <taxon>Dikarya</taxon>
        <taxon>Ascomycota</taxon>
        <taxon>Pezizomycotina</taxon>
        <taxon>Leotiomycetes</taxon>
        <taxon>Helotiales</taxon>
        <taxon>Mollisiaceae</taxon>
        <taxon>Mollisia</taxon>
    </lineage>
</organism>
<dbReference type="RefSeq" id="XP_018076912.1">
    <property type="nucleotide sequence ID" value="XM_018206591.1"/>
</dbReference>
<dbReference type="Proteomes" id="UP000070700">
    <property type="component" value="Unassembled WGS sequence"/>
</dbReference>
<protein>
    <submittedName>
        <fullName evidence="2">Uncharacterized protein</fullName>
    </submittedName>
</protein>
<feature type="compositionally biased region" description="Low complexity" evidence="1">
    <location>
        <begin position="82"/>
        <end position="93"/>
    </location>
</feature>
<dbReference type="InParanoid" id="A0A194XS53"/>
<feature type="region of interest" description="Disordered" evidence="1">
    <location>
        <begin position="1"/>
        <end position="102"/>
    </location>
</feature>
<dbReference type="GeneID" id="28816317"/>
<reference evidence="2 3" key="1">
    <citation type="submission" date="2015-10" db="EMBL/GenBank/DDBJ databases">
        <title>Full genome of DAOMC 229536 Phialocephala scopiformis, a fungal endophyte of spruce producing the potent anti-insectan compound rugulosin.</title>
        <authorList>
            <consortium name="DOE Joint Genome Institute"/>
            <person name="Walker A.K."/>
            <person name="Frasz S.L."/>
            <person name="Seifert K.A."/>
            <person name="Miller J.D."/>
            <person name="Mondo S.J."/>
            <person name="Labutti K."/>
            <person name="Lipzen A."/>
            <person name="Dockter R."/>
            <person name="Kennedy M."/>
            <person name="Grigoriev I.V."/>
            <person name="Spatafora J.W."/>
        </authorList>
    </citation>
    <scope>NUCLEOTIDE SEQUENCE [LARGE SCALE GENOMIC DNA]</scope>
    <source>
        <strain evidence="2 3">CBS 120377</strain>
    </source>
</reference>
<evidence type="ECO:0000313" key="3">
    <source>
        <dbReference type="Proteomes" id="UP000070700"/>
    </source>
</evidence>
<evidence type="ECO:0000256" key="1">
    <source>
        <dbReference type="SAM" id="MobiDB-lite"/>
    </source>
</evidence>
<dbReference type="AlphaFoldDB" id="A0A194XS53"/>
<feature type="compositionally biased region" description="Low complexity" evidence="1">
    <location>
        <begin position="52"/>
        <end position="66"/>
    </location>
</feature>
<name>A0A194XS53_MOLSC</name>
<feature type="compositionally biased region" description="Low complexity" evidence="1">
    <location>
        <begin position="1"/>
        <end position="18"/>
    </location>
</feature>
<dbReference type="EMBL" id="KQ947406">
    <property type="protein sequence ID" value="KUJ22557.1"/>
    <property type="molecule type" value="Genomic_DNA"/>
</dbReference>
<evidence type="ECO:0000313" key="2">
    <source>
        <dbReference type="EMBL" id="KUJ22557.1"/>
    </source>
</evidence>
<sequence length="131" mass="14452">MVTTTTTSTSPLPTFIKSQKPKPKNKVKMERISTSNPPICCSKPVMRKHALTYTAKPTTTTTFNTNSPPPTTTAPSNQQFPTTTSSRKSSSGSPNATPDDWLDFSSYLEREREEEGKRWVEELLGGMPNVA</sequence>
<dbReference type="KEGG" id="psco:LY89DRAFT_303703"/>
<accession>A0A194XS53</accession>
<proteinExistence type="predicted"/>
<keyword evidence="3" id="KW-1185">Reference proteome</keyword>
<gene>
    <name evidence="2" type="ORF">LY89DRAFT_303703</name>
</gene>